<dbReference type="RefSeq" id="WP_315624678.1">
    <property type="nucleotide sequence ID" value="NZ_JAUHMF010000001.1"/>
</dbReference>
<keyword evidence="3" id="KW-0804">Transcription</keyword>
<evidence type="ECO:0000256" key="1">
    <source>
        <dbReference type="ARBA" id="ARBA00023015"/>
    </source>
</evidence>
<dbReference type="InterPro" id="IPR036388">
    <property type="entry name" value="WH-like_DNA-bd_sf"/>
</dbReference>
<dbReference type="PANTHER" id="PTHR44688">
    <property type="entry name" value="DNA-BINDING TRANSCRIPTIONAL ACTIVATOR DEVR_DOSR"/>
    <property type="match status" value="1"/>
</dbReference>
<evidence type="ECO:0000256" key="2">
    <source>
        <dbReference type="ARBA" id="ARBA00023125"/>
    </source>
</evidence>
<evidence type="ECO:0000259" key="4">
    <source>
        <dbReference type="PROSITE" id="PS50043"/>
    </source>
</evidence>
<evidence type="ECO:0000313" key="5">
    <source>
        <dbReference type="EMBL" id="MDT8898031.1"/>
    </source>
</evidence>
<dbReference type="Proteomes" id="UP001254165">
    <property type="component" value="Unassembled WGS sequence"/>
</dbReference>
<keyword evidence="1" id="KW-0805">Transcription regulation</keyword>
<dbReference type="Gene3D" id="1.10.10.10">
    <property type="entry name" value="Winged helix-like DNA-binding domain superfamily/Winged helix DNA-binding domain"/>
    <property type="match status" value="1"/>
</dbReference>
<gene>
    <name evidence="5" type="ORF">QYE77_07090</name>
</gene>
<evidence type="ECO:0000256" key="3">
    <source>
        <dbReference type="ARBA" id="ARBA00023163"/>
    </source>
</evidence>
<proteinExistence type="predicted"/>
<dbReference type="SMART" id="SM00421">
    <property type="entry name" value="HTH_LUXR"/>
    <property type="match status" value="1"/>
</dbReference>
<sequence>MTLWQHLVTWLQRRPATPTRREFALDSHLFATLQTLARQTGQPEDALANDLLATGLHALSQRDHLWQCWQSLTPREQQATALACLGFTNRQIAARMGISPETVKSHLRAATTKFGVHTKAELRLLLENWDFSAWL</sequence>
<dbReference type="EMBL" id="JAUHMF010000001">
    <property type="protein sequence ID" value="MDT8898031.1"/>
    <property type="molecule type" value="Genomic_DNA"/>
</dbReference>
<dbReference type="InterPro" id="IPR000792">
    <property type="entry name" value="Tscrpt_reg_LuxR_C"/>
</dbReference>
<keyword evidence="2" id="KW-0238">DNA-binding</keyword>
<dbReference type="PRINTS" id="PR00038">
    <property type="entry name" value="HTHLUXR"/>
</dbReference>
<dbReference type="CDD" id="cd06170">
    <property type="entry name" value="LuxR_C_like"/>
    <property type="match status" value="1"/>
</dbReference>
<reference evidence="5 6" key="1">
    <citation type="submission" date="2023-07" db="EMBL/GenBank/DDBJ databases">
        <title>Novel species of Thermanaerothrix with wide hydrolytic capabilities.</title>
        <authorList>
            <person name="Zayulina K.S."/>
            <person name="Podosokorskaya O.A."/>
            <person name="Elcheninov A.G."/>
        </authorList>
    </citation>
    <scope>NUCLEOTIDE SEQUENCE [LARGE SCALE GENOMIC DNA]</scope>
    <source>
        <strain evidence="5 6">4228-RoL</strain>
    </source>
</reference>
<comment type="caution">
    <text evidence="5">The sequence shown here is derived from an EMBL/GenBank/DDBJ whole genome shotgun (WGS) entry which is preliminary data.</text>
</comment>
<dbReference type="Pfam" id="PF00196">
    <property type="entry name" value="GerE"/>
    <property type="match status" value="1"/>
</dbReference>
<feature type="domain" description="HTH luxR-type" evidence="4">
    <location>
        <begin position="65"/>
        <end position="130"/>
    </location>
</feature>
<dbReference type="InterPro" id="IPR016032">
    <property type="entry name" value="Sig_transdc_resp-reg_C-effctor"/>
</dbReference>
<dbReference type="SUPFAM" id="SSF46894">
    <property type="entry name" value="C-terminal effector domain of the bipartite response regulators"/>
    <property type="match status" value="1"/>
</dbReference>
<evidence type="ECO:0000313" key="6">
    <source>
        <dbReference type="Proteomes" id="UP001254165"/>
    </source>
</evidence>
<organism evidence="5 6">
    <name type="scientific">Thermanaerothrix solaris</name>
    <dbReference type="NCBI Taxonomy" id="3058434"/>
    <lineage>
        <taxon>Bacteria</taxon>
        <taxon>Bacillati</taxon>
        <taxon>Chloroflexota</taxon>
        <taxon>Anaerolineae</taxon>
        <taxon>Anaerolineales</taxon>
        <taxon>Anaerolineaceae</taxon>
        <taxon>Thermanaerothrix</taxon>
    </lineage>
</organism>
<dbReference type="PANTHER" id="PTHR44688:SF16">
    <property type="entry name" value="DNA-BINDING TRANSCRIPTIONAL ACTIVATOR DEVR_DOSR"/>
    <property type="match status" value="1"/>
</dbReference>
<name>A0ABU3NMG9_9CHLR</name>
<protein>
    <submittedName>
        <fullName evidence="5">Helix-turn-helix transcriptional regulator</fullName>
    </submittedName>
</protein>
<keyword evidence="6" id="KW-1185">Reference proteome</keyword>
<dbReference type="PROSITE" id="PS50043">
    <property type="entry name" value="HTH_LUXR_2"/>
    <property type="match status" value="1"/>
</dbReference>
<dbReference type="PROSITE" id="PS00622">
    <property type="entry name" value="HTH_LUXR_1"/>
    <property type="match status" value="1"/>
</dbReference>
<accession>A0ABU3NMG9</accession>